<accession>A0ABD2QID3</accession>
<organism evidence="2 3">
    <name type="scientific">Cichlidogyrus casuarinus</name>
    <dbReference type="NCBI Taxonomy" id="1844966"/>
    <lineage>
        <taxon>Eukaryota</taxon>
        <taxon>Metazoa</taxon>
        <taxon>Spiralia</taxon>
        <taxon>Lophotrochozoa</taxon>
        <taxon>Platyhelminthes</taxon>
        <taxon>Monogenea</taxon>
        <taxon>Monopisthocotylea</taxon>
        <taxon>Dactylogyridea</taxon>
        <taxon>Ancyrocephalidae</taxon>
        <taxon>Cichlidogyrus</taxon>
    </lineage>
</organism>
<sequence>MPSKSEFKKADESRQSMQLNNTQNMYNDSLATTELDSFLALTKFQDPQYLVRTCGNSNNEALLPFSSRLDSDAYLVPARENMP</sequence>
<comment type="caution">
    <text evidence="2">The sequence shown here is derived from an EMBL/GenBank/DDBJ whole genome shotgun (WGS) entry which is preliminary data.</text>
</comment>
<evidence type="ECO:0000313" key="3">
    <source>
        <dbReference type="Proteomes" id="UP001626550"/>
    </source>
</evidence>
<protein>
    <submittedName>
        <fullName evidence="2">Uncharacterized protein</fullName>
    </submittedName>
</protein>
<dbReference type="EMBL" id="JBJKFK010000186">
    <property type="protein sequence ID" value="KAL3318952.1"/>
    <property type="molecule type" value="Genomic_DNA"/>
</dbReference>
<evidence type="ECO:0000256" key="1">
    <source>
        <dbReference type="SAM" id="MobiDB-lite"/>
    </source>
</evidence>
<keyword evidence="3" id="KW-1185">Reference proteome</keyword>
<dbReference type="Proteomes" id="UP001626550">
    <property type="component" value="Unassembled WGS sequence"/>
</dbReference>
<proteinExistence type="predicted"/>
<reference evidence="2 3" key="1">
    <citation type="submission" date="2024-11" db="EMBL/GenBank/DDBJ databases">
        <title>Adaptive evolution of stress response genes in parasites aligns with host niche diversity.</title>
        <authorList>
            <person name="Hahn C."/>
            <person name="Resl P."/>
        </authorList>
    </citation>
    <scope>NUCLEOTIDE SEQUENCE [LARGE SCALE GENOMIC DNA]</scope>
    <source>
        <strain evidence="2">EGGRZ-B1_66</strain>
        <tissue evidence="2">Body</tissue>
    </source>
</reference>
<feature type="region of interest" description="Disordered" evidence="1">
    <location>
        <begin position="1"/>
        <end position="25"/>
    </location>
</feature>
<dbReference type="AlphaFoldDB" id="A0ABD2QID3"/>
<evidence type="ECO:0000313" key="2">
    <source>
        <dbReference type="EMBL" id="KAL3318952.1"/>
    </source>
</evidence>
<feature type="compositionally biased region" description="Polar residues" evidence="1">
    <location>
        <begin position="15"/>
        <end position="25"/>
    </location>
</feature>
<gene>
    <name evidence="2" type="ORF">Ciccas_002381</name>
</gene>
<name>A0ABD2QID3_9PLAT</name>
<feature type="compositionally biased region" description="Basic and acidic residues" evidence="1">
    <location>
        <begin position="1"/>
        <end position="14"/>
    </location>
</feature>